<dbReference type="AlphaFoldDB" id="A0A9R1NKK5"/>
<keyword evidence="2" id="KW-0805">Transcription regulation</keyword>
<dbReference type="GO" id="GO:0005634">
    <property type="term" value="C:nucleus"/>
    <property type="evidence" value="ECO:0007669"/>
    <property type="project" value="UniProtKB-SubCell"/>
</dbReference>
<dbReference type="PANTHER" id="PTHR31003:SF16">
    <property type="entry name" value="TRANSCRIPTION FACTOR HHO2"/>
    <property type="match status" value="1"/>
</dbReference>
<dbReference type="InterPro" id="IPR001005">
    <property type="entry name" value="SANT/Myb"/>
</dbReference>
<feature type="coiled-coil region" evidence="6">
    <location>
        <begin position="85"/>
        <end position="112"/>
    </location>
</feature>
<evidence type="ECO:0000256" key="3">
    <source>
        <dbReference type="ARBA" id="ARBA00023125"/>
    </source>
</evidence>
<dbReference type="Pfam" id="PF26575">
    <property type="entry name" value="HHO5_N"/>
    <property type="match status" value="1"/>
</dbReference>
<feature type="domain" description="HTH myb-type" evidence="8">
    <location>
        <begin position="303"/>
        <end position="364"/>
    </location>
</feature>
<dbReference type="InterPro" id="IPR058673">
    <property type="entry name" value="HHO5-like_N"/>
</dbReference>
<dbReference type="FunFam" id="1.10.10.60:FF:000002">
    <property type="entry name" value="Myb family transcription factor"/>
    <property type="match status" value="1"/>
</dbReference>
<dbReference type="PANTHER" id="PTHR31003">
    <property type="entry name" value="MYB FAMILY TRANSCRIPTION FACTOR"/>
    <property type="match status" value="1"/>
</dbReference>
<feature type="compositionally biased region" description="Basic and acidic residues" evidence="7">
    <location>
        <begin position="266"/>
        <end position="297"/>
    </location>
</feature>
<dbReference type="Gramene" id="TRITD2Av1G032010.2">
    <property type="protein sequence ID" value="TRITD2Av1G032010.2"/>
    <property type="gene ID" value="TRITD2Av1G032010"/>
</dbReference>
<dbReference type="InterPro" id="IPR044787">
    <property type="entry name" value="HHO5-like"/>
</dbReference>
<feature type="compositionally biased region" description="Polar residues" evidence="7">
    <location>
        <begin position="423"/>
        <end position="432"/>
    </location>
</feature>
<evidence type="ECO:0000256" key="1">
    <source>
        <dbReference type="ARBA" id="ARBA00004123"/>
    </source>
</evidence>
<dbReference type="InterPro" id="IPR017930">
    <property type="entry name" value="Myb_dom"/>
</dbReference>
<evidence type="ECO:0000256" key="7">
    <source>
        <dbReference type="SAM" id="MobiDB-lite"/>
    </source>
</evidence>
<dbReference type="OMA" id="PFHKEER"/>
<comment type="subcellular location">
    <subcellularLocation>
        <location evidence="1">Nucleus</location>
    </subcellularLocation>
</comment>
<dbReference type="InterPro" id="IPR006447">
    <property type="entry name" value="Myb_dom_plants"/>
</dbReference>
<keyword evidence="3" id="KW-0238">DNA-binding</keyword>
<evidence type="ECO:0000313" key="10">
    <source>
        <dbReference type="Proteomes" id="UP000324705"/>
    </source>
</evidence>
<accession>A0A9R1NKK5</accession>
<feature type="compositionally biased region" description="Low complexity" evidence="7">
    <location>
        <begin position="250"/>
        <end position="261"/>
    </location>
</feature>
<keyword evidence="10" id="KW-1185">Reference proteome</keyword>
<evidence type="ECO:0000259" key="8">
    <source>
        <dbReference type="PROSITE" id="PS51294"/>
    </source>
</evidence>
<keyword evidence="6" id="KW-0175">Coiled coil</keyword>
<keyword evidence="5" id="KW-0539">Nucleus</keyword>
<dbReference type="GO" id="GO:0003677">
    <property type="term" value="F:DNA binding"/>
    <property type="evidence" value="ECO:0007669"/>
    <property type="project" value="UniProtKB-KW"/>
</dbReference>
<name>A0A9R1NKK5_TRITD</name>
<dbReference type="Pfam" id="PF00249">
    <property type="entry name" value="Myb_DNA-binding"/>
    <property type="match status" value="1"/>
</dbReference>
<evidence type="ECO:0000256" key="4">
    <source>
        <dbReference type="ARBA" id="ARBA00023163"/>
    </source>
</evidence>
<evidence type="ECO:0000256" key="2">
    <source>
        <dbReference type="ARBA" id="ARBA00023015"/>
    </source>
</evidence>
<dbReference type="GO" id="GO:0003700">
    <property type="term" value="F:DNA-binding transcription factor activity"/>
    <property type="evidence" value="ECO:0007669"/>
    <property type="project" value="InterPro"/>
</dbReference>
<evidence type="ECO:0000256" key="6">
    <source>
        <dbReference type="SAM" id="Coils"/>
    </source>
</evidence>
<dbReference type="NCBIfam" id="TIGR01557">
    <property type="entry name" value="myb_SHAQKYF"/>
    <property type="match status" value="1"/>
</dbReference>
<keyword evidence="4" id="KW-0804">Transcription</keyword>
<dbReference type="Proteomes" id="UP000324705">
    <property type="component" value="Chromosome 2A"/>
</dbReference>
<proteinExistence type="predicted"/>
<feature type="compositionally biased region" description="Polar residues" evidence="7">
    <location>
        <begin position="443"/>
        <end position="462"/>
    </location>
</feature>
<evidence type="ECO:0000313" key="9">
    <source>
        <dbReference type="EMBL" id="VAH26671.1"/>
    </source>
</evidence>
<gene>
    <name evidence="9" type="ORF">TRITD_2Av1G032010</name>
</gene>
<dbReference type="SUPFAM" id="SSF46689">
    <property type="entry name" value="Homeodomain-like"/>
    <property type="match status" value="1"/>
</dbReference>
<reference evidence="9 10" key="1">
    <citation type="submission" date="2017-09" db="EMBL/GenBank/DDBJ databases">
        <authorList>
            <consortium name="International Durum Wheat Genome Sequencing Consortium (IDWGSC)"/>
            <person name="Milanesi L."/>
        </authorList>
    </citation>
    <scope>NUCLEOTIDE SEQUENCE [LARGE SCALE GENOMIC DNA]</scope>
    <source>
        <strain evidence="10">cv. Svevo</strain>
    </source>
</reference>
<dbReference type="InterPro" id="IPR009057">
    <property type="entry name" value="Homeodomain-like_sf"/>
</dbReference>
<dbReference type="EMBL" id="LT934113">
    <property type="protein sequence ID" value="VAH26671.1"/>
    <property type="molecule type" value="Genomic_DNA"/>
</dbReference>
<dbReference type="PROSITE" id="PS51294">
    <property type="entry name" value="HTH_MYB"/>
    <property type="match status" value="1"/>
</dbReference>
<feature type="region of interest" description="Disordered" evidence="7">
    <location>
        <begin position="158"/>
        <end position="193"/>
    </location>
</feature>
<organism evidence="9 10">
    <name type="scientific">Triticum turgidum subsp. durum</name>
    <name type="common">Durum wheat</name>
    <name type="synonym">Triticum durum</name>
    <dbReference type="NCBI Taxonomy" id="4567"/>
    <lineage>
        <taxon>Eukaryota</taxon>
        <taxon>Viridiplantae</taxon>
        <taxon>Streptophyta</taxon>
        <taxon>Embryophyta</taxon>
        <taxon>Tracheophyta</taxon>
        <taxon>Spermatophyta</taxon>
        <taxon>Magnoliopsida</taxon>
        <taxon>Liliopsida</taxon>
        <taxon>Poales</taxon>
        <taxon>Poaceae</taxon>
        <taxon>BOP clade</taxon>
        <taxon>Pooideae</taxon>
        <taxon>Triticodae</taxon>
        <taxon>Triticeae</taxon>
        <taxon>Triticinae</taxon>
        <taxon>Triticum</taxon>
    </lineage>
</organism>
<feature type="region of interest" description="Disordered" evidence="7">
    <location>
        <begin position="423"/>
        <end position="476"/>
    </location>
</feature>
<dbReference type="Gene3D" id="1.10.10.60">
    <property type="entry name" value="Homeodomain-like"/>
    <property type="match status" value="1"/>
</dbReference>
<protein>
    <recommendedName>
        <fullName evidence="8">HTH myb-type domain-containing protein</fullName>
    </recommendedName>
</protein>
<sequence length="476" mass="51112">MGIPSPNILPVPIHPSLRLPSPRTNIRDAPTTIPFLPSPSIFLTFPVPFPPSSLYLPGSFRADQSIHPTRAAEMEMDVPPAQADRDGARRRLRDYLLALEEERRKIHVFQRELPLCLDLVTQTIEGMKSQMGGAASEETVSDHGGPVLEEFIPLKPSLSLSSSDDETSTHAAVAPVSNAKAETPPPTPETKKAMPDWLQCAQLSSAWSEPQQSSSLQKVLPCRPVALNATRTGGAFHPFEKEKQPEPELPASSTTAPASSALVGDSGDKATSDTEVHDKDSKDATEKDTEKDKDKEGQSQPPNNRKPRRCWAPELHRRFLQALQQLGGSHAVATPKQIRELMKVDGLTNDEVKSHLQKYRLHTSRRPSSTAQSGGAPATQPTPQFFVVGSCIWVPQQEYAAAAAAAAAAAEATNVAPGSANQVYAPTATLPSGSKPHLEKQSSRQSEGPRSGVNSDSDNPTMSLSSSSQATSAGHP</sequence>
<feature type="region of interest" description="Disordered" evidence="7">
    <location>
        <begin position="236"/>
        <end position="310"/>
    </location>
</feature>
<evidence type="ECO:0000256" key="5">
    <source>
        <dbReference type="ARBA" id="ARBA00023242"/>
    </source>
</evidence>